<dbReference type="AlphaFoldDB" id="A0A1G2ELT5"/>
<dbReference type="Proteomes" id="UP000177740">
    <property type="component" value="Unassembled WGS sequence"/>
</dbReference>
<organism evidence="1 2">
    <name type="scientific">Candidatus Nealsonbacteria bacterium RIFOXYB1_FULL_40_15</name>
    <dbReference type="NCBI Taxonomy" id="1801677"/>
    <lineage>
        <taxon>Bacteria</taxon>
        <taxon>Candidatus Nealsoniibacteriota</taxon>
    </lineage>
</organism>
<name>A0A1G2ELT5_9BACT</name>
<comment type="caution">
    <text evidence="1">The sequence shown here is derived from an EMBL/GenBank/DDBJ whole genome shotgun (WGS) entry which is preliminary data.</text>
</comment>
<evidence type="ECO:0000313" key="2">
    <source>
        <dbReference type="Proteomes" id="UP000177740"/>
    </source>
</evidence>
<protein>
    <submittedName>
        <fullName evidence="1">Uncharacterized protein</fullName>
    </submittedName>
</protein>
<dbReference type="STRING" id="1801677.A2365_02405"/>
<evidence type="ECO:0000313" key="1">
    <source>
        <dbReference type="EMBL" id="OGZ26727.1"/>
    </source>
</evidence>
<sequence>MKIDVKNKKTAEELQDDIFRKMPTGKKINLACRLAGFCLKLNSLRKKDNGNIRSGKTALRDN</sequence>
<dbReference type="EMBL" id="MHMM01000017">
    <property type="protein sequence ID" value="OGZ26727.1"/>
    <property type="molecule type" value="Genomic_DNA"/>
</dbReference>
<reference evidence="1 2" key="1">
    <citation type="journal article" date="2016" name="Nat. Commun.">
        <title>Thousands of microbial genomes shed light on interconnected biogeochemical processes in an aquifer system.</title>
        <authorList>
            <person name="Anantharaman K."/>
            <person name="Brown C.T."/>
            <person name="Hug L.A."/>
            <person name="Sharon I."/>
            <person name="Castelle C.J."/>
            <person name="Probst A.J."/>
            <person name="Thomas B.C."/>
            <person name="Singh A."/>
            <person name="Wilkins M.J."/>
            <person name="Karaoz U."/>
            <person name="Brodie E.L."/>
            <person name="Williams K.H."/>
            <person name="Hubbard S.S."/>
            <person name="Banfield J.F."/>
        </authorList>
    </citation>
    <scope>NUCLEOTIDE SEQUENCE [LARGE SCALE GENOMIC DNA]</scope>
</reference>
<accession>A0A1G2ELT5</accession>
<proteinExistence type="predicted"/>
<gene>
    <name evidence="1" type="ORF">A2365_02405</name>
</gene>